<organism evidence="4 5">
    <name type="scientific">Thermosyntropha lipolytica DSM 11003</name>
    <dbReference type="NCBI Taxonomy" id="1123382"/>
    <lineage>
        <taxon>Bacteria</taxon>
        <taxon>Bacillati</taxon>
        <taxon>Bacillota</taxon>
        <taxon>Clostridia</taxon>
        <taxon>Eubacteriales</taxon>
        <taxon>Syntrophomonadaceae</taxon>
        <taxon>Thermosyntropha</taxon>
    </lineage>
</organism>
<dbReference type="STRING" id="1123382.SAMN02745221_01460"/>
<evidence type="ECO:0000313" key="4">
    <source>
        <dbReference type="EMBL" id="SHH00455.1"/>
    </source>
</evidence>
<sequence length="838" mass="98017">MKGYVAFCPHFHQPHFQLYKTREEAYKNSYEPWLSLLQAFADKEGFFINLHFSGPFLYWIEKEKPQFILGMKELIKRGKAGLIGGLADEPFIQLTSRRDDFFYQIKKYEELTQKLFEVGADEWQGIHIVEREGGEFLLQELSYAARKLGAFPLYYLDAETFYNSHFAYPGSESDYCLKHFGFKDPYSRTTMSHIPQEMLFFALRDEIGGQEYFALPVHSKYRYHLLKRGAFTREDKNITKPVHYYFYIKDALERAGELGEKWGKKIEPILVIFEDAEKFGQWSKDPQGDAKWLEEFFHLVLQDEELAFIGIKDYVLAHGFLDTYPARSSHSYTEWENWTAKRGIRGVVFGDERLRLVLNRLRDVEKKQRQIEEHVISLFSARIFADKMPDDSIQDMYKNAVLNSAERYEIVQRLLELNFSASLALGYQLVNRVRHVVYQEDPKWASRHPSYGSSPYYDMQGLAYLFMAERLLQYMEEALNLVRDEEGLEIKDWDYDGLEEIVIRNKEQFLVIDLKGGCISFHQVLDNKVSCDPDVMKRILERDIDSVAPYNDIYRISIPLIFTETDSRMACSFYPEGGRKETCRHSMRCEIEMEREGEYTVLGNLATVQYKIDEIDKKEDEIRIKLLAEEKIRLEDGDEYNITLTKEFRIDQKGVKCAFKAFCSPENSRIRFFLVPDIAASVSPSDEIDFKPQAWVQIESGGEREILYHLEDKQLREGENISLIDESFVFNEPGDMSYYYRIKSAKGECFINRVNYRLSAGENIEKVVISPAVKNYYQGYVNDEQSRLGYHTSGLAVKPKIAFKDGEAFLKVDISWEFDVKWEADPKAKVVELLAYPK</sequence>
<dbReference type="EMBL" id="FQWY01000022">
    <property type="protein sequence ID" value="SHH00455.1"/>
    <property type="molecule type" value="Genomic_DNA"/>
</dbReference>
<dbReference type="SUPFAM" id="SSF88713">
    <property type="entry name" value="Glycoside hydrolase/deacetylase"/>
    <property type="match status" value="1"/>
</dbReference>
<evidence type="ECO:0000313" key="5">
    <source>
        <dbReference type="Proteomes" id="UP000242329"/>
    </source>
</evidence>
<dbReference type="InterPro" id="IPR004300">
    <property type="entry name" value="Glyco_hydro_57_N"/>
</dbReference>
<name>A0A1M5PFD0_9FIRM</name>
<evidence type="ECO:0000256" key="1">
    <source>
        <dbReference type="ARBA" id="ARBA00006821"/>
    </source>
</evidence>
<keyword evidence="5" id="KW-1185">Reference proteome</keyword>
<dbReference type="OrthoDB" id="8476at2"/>
<protein>
    <recommendedName>
        <fullName evidence="3">Glycoside hydrolase family 57 N-terminal domain-containing protein</fullName>
    </recommendedName>
</protein>
<dbReference type="AlphaFoldDB" id="A0A1M5PFD0"/>
<accession>A0A1M5PFD0</accession>
<feature type="domain" description="Glycoside hydrolase family 57 N-terminal" evidence="3">
    <location>
        <begin position="23"/>
        <end position="118"/>
    </location>
</feature>
<dbReference type="Proteomes" id="UP000242329">
    <property type="component" value="Unassembled WGS sequence"/>
</dbReference>
<proteinExistence type="inferred from homology"/>
<reference evidence="5" key="1">
    <citation type="submission" date="2016-11" db="EMBL/GenBank/DDBJ databases">
        <authorList>
            <person name="Varghese N."/>
            <person name="Submissions S."/>
        </authorList>
    </citation>
    <scope>NUCLEOTIDE SEQUENCE [LARGE SCALE GENOMIC DNA]</scope>
    <source>
        <strain evidence="5">DSM 11003</strain>
    </source>
</reference>
<dbReference type="RefSeq" id="WP_073092188.1">
    <property type="nucleotide sequence ID" value="NZ_FQWY01000022.1"/>
</dbReference>
<evidence type="ECO:0000256" key="2">
    <source>
        <dbReference type="ARBA" id="ARBA00023277"/>
    </source>
</evidence>
<dbReference type="Gene3D" id="3.20.110.20">
    <property type="match status" value="1"/>
</dbReference>
<dbReference type="GO" id="GO:0003824">
    <property type="term" value="F:catalytic activity"/>
    <property type="evidence" value="ECO:0007669"/>
    <property type="project" value="InterPro"/>
</dbReference>
<keyword evidence="2" id="KW-0119">Carbohydrate metabolism</keyword>
<dbReference type="Pfam" id="PF03065">
    <property type="entry name" value="Glyco_hydro_57"/>
    <property type="match status" value="1"/>
</dbReference>
<gene>
    <name evidence="4" type="ORF">SAMN02745221_01460</name>
</gene>
<evidence type="ECO:0000259" key="3">
    <source>
        <dbReference type="Pfam" id="PF03065"/>
    </source>
</evidence>
<comment type="similarity">
    <text evidence="1">Belongs to the glycosyl hydrolase 57 family.</text>
</comment>
<dbReference type="InterPro" id="IPR011330">
    <property type="entry name" value="Glyco_hydro/deAcase_b/a-brl"/>
</dbReference>
<dbReference type="GO" id="GO:0005975">
    <property type="term" value="P:carbohydrate metabolic process"/>
    <property type="evidence" value="ECO:0007669"/>
    <property type="project" value="InterPro"/>
</dbReference>